<evidence type="ECO:0000256" key="1">
    <source>
        <dbReference type="ARBA" id="ARBA00004651"/>
    </source>
</evidence>
<feature type="transmembrane region" description="Helical" evidence="6">
    <location>
        <begin position="48"/>
        <end position="71"/>
    </location>
</feature>
<feature type="transmembrane region" description="Helical" evidence="6">
    <location>
        <begin position="169"/>
        <end position="189"/>
    </location>
</feature>
<reference evidence="9" key="1">
    <citation type="journal article" date="2019" name="Int. J. Syst. Evol. Microbiol.">
        <title>The Global Catalogue of Microorganisms (GCM) 10K type strain sequencing project: providing services to taxonomists for standard genome sequencing and annotation.</title>
        <authorList>
            <consortium name="The Broad Institute Genomics Platform"/>
            <consortium name="The Broad Institute Genome Sequencing Center for Infectious Disease"/>
            <person name="Wu L."/>
            <person name="Ma J."/>
        </authorList>
    </citation>
    <scope>NUCLEOTIDE SEQUENCE [LARGE SCALE GENOMIC DNA]</scope>
    <source>
        <strain evidence="9">CCUG 56698</strain>
    </source>
</reference>
<keyword evidence="3 6" id="KW-0812">Transmembrane</keyword>
<evidence type="ECO:0000259" key="7">
    <source>
        <dbReference type="PROSITE" id="PS50850"/>
    </source>
</evidence>
<dbReference type="InterPro" id="IPR020846">
    <property type="entry name" value="MFS_dom"/>
</dbReference>
<evidence type="ECO:0000256" key="6">
    <source>
        <dbReference type="SAM" id="Phobius"/>
    </source>
</evidence>
<dbReference type="InterPro" id="IPR000849">
    <property type="entry name" value="Sugar_P_transporter"/>
</dbReference>
<dbReference type="PANTHER" id="PTHR11662">
    <property type="entry name" value="SOLUTE CARRIER FAMILY 17"/>
    <property type="match status" value="1"/>
</dbReference>
<feature type="transmembrane region" description="Helical" evidence="6">
    <location>
        <begin position="239"/>
        <end position="263"/>
    </location>
</feature>
<evidence type="ECO:0000256" key="2">
    <source>
        <dbReference type="ARBA" id="ARBA00022475"/>
    </source>
</evidence>
<evidence type="ECO:0000313" key="9">
    <source>
        <dbReference type="Proteomes" id="UP001596527"/>
    </source>
</evidence>
<feature type="domain" description="Major facilitator superfamily (MFS) profile" evidence="7">
    <location>
        <begin position="14"/>
        <end position="425"/>
    </location>
</feature>
<gene>
    <name evidence="8" type="ORF">ACFQWG_11055</name>
</gene>
<dbReference type="SUPFAM" id="SSF103473">
    <property type="entry name" value="MFS general substrate transporter"/>
    <property type="match status" value="1"/>
</dbReference>
<dbReference type="InterPro" id="IPR050382">
    <property type="entry name" value="MFS_Na/Anion_cotransporter"/>
</dbReference>
<name>A0ABW2SQ76_9ACTO</name>
<dbReference type="InterPro" id="IPR036259">
    <property type="entry name" value="MFS_trans_sf"/>
</dbReference>
<protein>
    <submittedName>
        <fullName evidence="8">MFS transporter</fullName>
    </submittedName>
</protein>
<dbReference type="Proteomes" id="UP001596527">
    <property type="component" value="Unassembled WGS sequence"/>
</dbReference>
<feature type="transmembrane region" description="Helical" evidence="6">
    <location>
        <begin position="83"/>
        <end position="107"/>
    </location>
</feature>
<evidence type="ECO:0000256" key="4">
    <source>
        <dbReference type="ARBA" id="ARBA00022989"/>
    </source>
</evidence>
<accession>A0ABW2SQ76</accession>
<feature type="transmembrane region" description="Helical" evidence="6">
    <location>
        <begin position="313"/>
        <end position="346"/>
    </location>
</feature>
<dbReference type="RefSeq" id="WP_380975285.1">
    <property type="nucleotide sequence ID" value="NZ_JBHTEF010000001.1"/>
</dbReference>
<dbReference type="PANTHER" id="PTHR11662:SF399">
    <property type="entry name" value="FI19708P1-RELATED"/>
    <property type="match status" value="1"/>
</dbReference>
<keyword evidence="9" id="KW-1185">Reference proteome</keyword>
<dbReference type="InterPro" id="IPR011701">
    <property type="entry name" value="MFS"/>
</dbReference>
<proteinExistence type="predicted"/>
<keyword evidence="4 6" id="KW-1133">Transmembrane helix</keyword>
<dbReference type="PIRSF" id="PIRSF002808">
    <property type="entry name" value="Hexose_phosphate_transp"/>
    <property type="match status" value="1"/>
</dbReference>
<organism evidence="8 9">
    <name type="scientific">Schaalia naturae</name>
    <dbReference type="NCBI Taxonomy" id="635203"/>
    <lineage>
        <taxon>Bacteria</taxon>
        <taxon>Bacillati</taxon>
        <taxon>Actinomycetota</taxon>
        <taxon>Actinomycetes</taxon>
        <taxon>Actinomycetales</taxon>
        <taxon>Actinomycetaceae</taxon>
        <taxon>Schaalia</taxon>
    </lineage>
</organism>
<dbReference type="EMBL" id="JBHTEF010000001">
    <property type="protein sequence ID" value="MFC7581733.1"/>
    <property type="molecule type" value="Genomic_DNA"/>
</dbReference>
<keyword evidence="2" id="KW-1003">Cell membrane</keyword>
<feature type="transmembrane region" description="Helical" evidence="6">
    <location>
        <begin position="402"/>
        <end position="422"/>
    </location>
</feature>
<comment type="subcellular location">
    <subcellularLocation>
        <location evidence="1">Cell membrane</location>
        <topology evidence="1">Multi-pass membrane protein</topology>
    </subcellularLocation>
</comment>
<sequence length="441" mass="47484">MQKKFSVRGLRWWMLLFFVLIMLFNYIDRASLSIALSLITSDFGINEAAAGILSSAFFWSYTLMQIPGGMLVKKFKPRKTVSIAIIGWGIVQALTAVASSLNVFVIFRVLLGIFESPVQNGMNTATLTWLRKDERGRGSTIIDSGGPLGSAIGSILVTGLIVWLGTWRAAFIFLGAITLLIGVLAWSFIRNSPSDHPWITQDEANYLDEAIAEEVEQEKTVSEAQTVASKPALTRLAPWMLLIAFAAYDAVQYGLLTWAPYYISKSLGISFGITGVASMFVYLGGFAGEMVVGQLSDHWLKRGGTPNKVMRTLFVLAGIGVTVCTLLVNVVASVVVAIVLLTIANFFTRWGGLYWSVPQQIVHRAEVPTLSAAMNFAGNAAGIAIPIIVGFIASATGSFTGVFILFGVCGIIMALSSAILNYESGPTQSVLAAQDKPAVAK</sequence>
<dbReference type="Pfam" id="PF07690">
    <property type="entry name" value="MFS_1"/>
    <property type="match status" value="1"/>
</dbReference>
<comment type="caution">
    <text evidence="8">The sequence shown here is derived from an EMBL/GenBank/DDBJ whole genome shotgun (WGS) entry which is preliminary data.</text>
</comment>
<feature type="transmembrane region" description="Helical" evidence="6">
    <location>
        <begin position="269"/>
        <end position="292"/>
    </location>
</feature>
<evidence type="ECO:0000256" key="5">
    <source>
        <dbReference type="ARBA" id="ARBA00023136"/>
    </source>
</evidence>
<dbReference type="CDD" id="cd17319">
    <property type="entry name" value="MFS_ExuT_GudP_like"/>
    <property type="match status" value="1"/>
</dbReference>
<feature type="transmembrane region" description="Helical" evidence="6">
    <location>
        <begin position="12"/>
        <end position="28"/>
    </location>
</feature>
<evidence type="ECO:0000256" key="3">
    <source>
        <dbReference type="ARBA" id="ARBA00022692"/>
    </source>
</evidence>
<dbReference type="Gene3D" id="1.20.1250.20">
    <property type="entry name" value="MFS general substrate transporter like domains"/>
    <property type="match status" value="2"/>
</dbReference>
<evidence type="ECO:0000313" key="8">
    <source>
        <dbReference type="EMBL" id="MFC7581733.1"/>
    </source>
</evidence>
<feature type="transmembrane region" description="Helical" evidence="6">
    <location>
        <begin position="376"/>
        <end position="395"/>
    </location>
</feature>
<keyword evidence="5 6" id="KW-0472">Membrane</keyword>
<dbReference type="PROSITE" id="PS50850">
    <property type="entry name" value="MFS"/>
    <property type="match status" value="1"/>
</dbReference>